<dbReference type="RefSeq" id="WP_169346955.1">
    <property type="nucleotide sequence ID" value="NZ_JABBJJ010000106.1"/>
</dbReference>
<proteinExistence type="predicted"/>
<gene>
    <name evidence="1" type="ORF">HG543_22870</name>
</gene>
<reference evidence="1 2" key="1">
    <citation type="submission" date="2020-04" db="EMBL/GenBank/DDBJ databases">
        <title>Draft genome of Pyxidicoccus fallax type strain.</title>
        <authorList>
            <person name="Whitworth D.E."/>
        </authorList>
    </citation>
    <scope>NUCLEOTIDE SEQUENCE [LARGE SCALE GENOMIC DNA]</scope>
    <source>
        <strain evidence="1 2">DSM 14698</strain>
    </source>
</reference>
<sequence length="256" mass="28242">MRETNLPAHLVFLLRGSFAACLGLMLGACAHDKPRLVAWSTGTPSLYLGNCYAPEEEQTPWTDLLPRQALSLSFRPDFQADKKGDDWDRLHHCLYSAELGVMGEKRLWPAASDAESYRFTWLRSFHAPVVIRVERSGPVFQLHAKQLDGVSVAPGGAVTGKFAVDHTRLLTPEESSQVVLALKAANFWGLTPRHSQGDHVVYSDGASWLLEGTRAGHYRAYNVHSPESEGEAGAFRAACLKLVQLAGLAIREDEVY</sequence>
<protein>
    <recommendedName>
        <fullName evidence="3">Lipoprotein</fullName>
    </recommendedName>
</protein>
<accession>A0A848LIW1</accession>
<comment type="caution">
    <text evidence="1">The sequence shown here is derived from an EMBL/GenBank/DDBJ whole genome shotgun (WGS) entry which is preliminary data.</text>
</comment>
<organism evidence="1 2">
    <name type="scientific">Pyxidicoccus fallax</name>
    <dbReference type="NCBI Taxonomy" id="394095"/>
    <lineage>
        <taxon>Bacteria</taxon>
        <taxon>Pseudomonadati</taxon>
        <taxon>Myxococcota</taxon>
        <taxon>Myxococcia</taxon>
        <taxon>Myxococcales</taxon>
        <taxon>Cystobacterineae</taxon>
        <taxon>Myxococcaceae</taxon>
        <taxon>Pyxidicoccus</taxon>
    </lineage>
</organism>
<dbReference type="Proteomes" id="UP000518300">
    <property type="component" value="Unassembled WGS sequence"/>
</dbReference>
<name>A0A848LIW1_9BACT</name>
<keyword evidence="2" id="KW-1185">Reference proteome</keyword>
<evidence type="ECO:0008006" key="3">
    <source>
        <dbReference type="Google" id="ProtNLM"/>
    </source>
</evidence>
<evidence type="ECO:0000313" key="1">
    <source>
        <dbReference type="EMBL" id="NMO17675.1"/>
    </source>
</evidence>
<dbReference type="PROSITE" id="PS51257">
    <property type="entry name" value="PROKAR_LIPOPROTEIN"/>
    <property type="match status" value="1"/>
</dbReference>
<dbReference type="EMBL" id="JABBJJ010000106">
    <property type="protein sequence ID" value="NMO17675.1"/>
    <property type="molecule type" value="Genomic_DNA"/>
</dbReference>
<dbReference type="AlphaFoldDB" id="A0A848LIW1"/>
<evidence type="ECO:0000313" key="2">
    <source>
        <dbReference type="Proteomes" id="UP000518300"/>
    </source>
</evidence>